<evidence type="ECO:0000259" key="4">
    <source>
        <dbReference type="SMART" id="SM00967"/>
    </source>
</evidence>
<dbReference type="EMBL" id="CZCU02000138">
    <property type="protein sequence ID" value="VXD19157.1"/>
    <property type="molecule type" value="Genomic_DNA"/>
</dbReference>
<dbReference type="SUPFAM" id="SSF75217">
    <property type="entry name" value="alpha/beta knot"/>
    <property type="match status" value="1"/>
</dbReference>
<protein>
    <submittedName>
        <fullName evidence="5">Enzyme</fullName>
        <ecNumber evidence="5">2.1.1.-</ecNumber>
    </submittedName>
</protein>
<gene>
    <name evidence="5" type="ORF">PL8927_620032</name>
</gene>
<dbReference type="OrthoDB" id="9794400at2"/>
<comment type="similarity">
    <text evidence="1">Belongs to the class IV-like SAM-binding methyltransferase superfamily. RNA methyltransferase TrmH family.</text>
</comment>
<dbReference type="SMART" id="SM00967">
    <property type="entry name" value="SpoU_sub_bind"/>
    <property type="match status" value="1"/>
</dbReference>
<dbReference type="Gene3D" id="3.30.1330.30">
    <property type="match status" value="1"/>
</dbReference>
<dbReference type="GO" id="GO:0003723">
    <property type="term" value="F:RNA binding"/>
    <property type="evidence" value="ECO:0007669"/>
    <property type="project" value="InterPro"/>
</dbReference>
<dbReference type="PANTHER" id="PTHR43191:SF2">
    <property type="entry name" value="RRNA METHYLTRANSFERASE 3, MITOCHONDRIAL"/>
    <property type="match status" value="1"/>
</dbReference>
<keyword evidence="3 5" id="KW-0808">Transferase</keyword>
<dbReference type="InterPro" id="IPR029028">
    <property type="entry name" value="Alpha/beta_knot_MTases"/>
</dbReference>
<dbReference type="Proteomes" id="UP000184550">
    <property type="component" value="Unassembled WGS sequence"/>
</dbReference>
<dbReference type="AlphaFoldDB" id="A0A7Z9BP66"/>
<keyword evidence="2 5" id="KW-0489">Methyltransferase</keyword>
<keyword evidence="6" id="KW-1185">Reference proteome</keyword>
<dbReference type="InterPro" id="IPR029026">
    <property type="entry name" value="tRNA_m1G_MTases_N"/>
</dbReference>
<sequence>MLTSLQNPLVKQIRKLHQAKGRKEQQLFLLEGTHLVEAACAVEYPLTTVCCTPVWQERHQLLSEVLGQCSQRFELVSPEVLEAIATTVHPDGVIALAPRMPSKPHTLEGLGIALETVQDPGNLGTIIRTATAAGVDGLWLSADSVDLDHPKVLRASAGAWFRLNKTVSSSLMADITNFQQPGLQIVATVPQASISYWELDFTQPTLMIFGNEGAGLSPDLQALAHHQVQIPLQRGVESLNVGISVALMLYEAQRQRRGVLTVDG</sequence>
<feature type="domain" description="RNA 2-O ribose methyltransferase substrate binding" evidence="4">
    <location>
        <begin position="29"/>
        <end position="103"/>
    </location>
</feature>
<evidence type="ECO:0000256" key="3">
    <source>
        <dbReference type="ARBA" id="ARBA00022679"/>
    </source>
</evidence>
<dbReference type="InterPro" id="IPR053888">
    <property type="entry name" value="MRM3-like_sub_bind"/>
</dbReference>
<evidence type="ECO:0000256" key="2">
    <source>
        <dbReference type="ARBA" id="ARBA00022603"/>
    </source>
</evidence>
<dbReference type="GO" id="GO:0008173">
    <property type="term" value="F:RNA methyltransferase activity"/>
    <property type="evidence" value="ECO:0007669"/>
    <property type="project" value="InterPro"/>
</dbReference>
<dbReference type="InterPro" id="IPR013123">
    <property type="entry name" value="SpoU_subst-bd"/>
</dbReference>
<dbReference type="InterPro" id="IPR001537">
    <property type="entry name" value="SpoU_MeTrfase"/>
</dbReference>
<dbReference type="GO" id="GO:0006396">
    <property type="term" value="P:RNA processing"/>
    <property type="evidence" value="ECO:0007669"/>
    <property type="project" value="InterPro"/>
</dbReference>
<dbReference type="GO" id="GO:0032259">
    <property type="term" value="P:methylation"/>
    <property type="evidence" value="ECO:0007669"/>
    <property type="project" value="UniProtKB-KW"/>
</dbReference>
<evidence type="ECO:0000313" key="6">
    <source>
        <dbReference type="Proteomes" id="UP000184550"/>
    </source>
</evidence>
<proteinExistence type="inferred from homology"/>
<evidence type="ECO:0000313" key="5">
    <source>
        <dbReference type="EMBL" id="VXD19157.1"/>
    </source>
</evidence>
<organism evidence="5 6">
    <name type="scientific">Planktothrix serta PCC 8927</name>
    <dbReference type="NCBI Taxonomy" id="671068"/>
    <lineage>
        <taxon>Bacteria</taxon>
        <taxon>Bacillati</taxon>
        <taxon>Cyanobacteriota</taxon>
        <taxon>Cyanophyceae</taxon>
        <taxon>Oscillatoriophycideae</taxon>
        <taxon>Oscillatoriales</taxon>
        <taxon>Microcoleaceae</taxon>
        <taxon>Planktothrix</taxon>
    </lineage>
</organism>
<dbReference type="PANTHER" id="PTHR43191">
    <property type="entry name" value="RRNA METHYLTRANSFERASE 3"/>
    <property type="match status" value="1"/>
</dbReference>
<dbReference type="GO" id="GO:0005737">
    <property type="term" value="C:cytoplasm"/>
    <property type="evidence" value="ECO:0007669"/>
    <property type="project" value="UniProtKB-ARBA"/>
</dbReference>
<dbReference type="Pfam" id="PF22435">
    <property type="entry name" value="MRM3-like_sub_bind"/>
    <property type="match status" value="1"/>
</dbReference>
<dbReference type="CDD" id="cd18095">
    <property type="entry name" value="SpoU-like_rRNA-MTase"/>
    <property type="match status" value="1"/>
</dbReference>
<evidence type="ECO:0000256" key="1">
    <source>
        <dbReference type="ARBA" id="ARBA00007228"/>
    </source>
</evidence>
<dbReference type="Gene3D" id="3.40.1280.10">
    <property type="match status" value="1"/>
</dbReference>
<dbReference type="EC" id="2.1.1.-" evidence="5"/>
<dbReference type="InterPro" id="IPR029064">
    <property type="entry name" value="Ribosomal_eL30-like_sf"/>
</dbReference>
<dbReference type="InterPro" id="IPR051259">
    <property type="entry name" value="rRNA_Methyltransferase"/>
</dbReference>
<dbReference type="RefSeq" id="WP_083622286.1">
    <property type="nucleotide sequence ID" value="NZ_LR734871.1"/>
</dbReference>
<comment type="caution">
    <text evidence="5">The sequence shown here is derived from an EMBL/GenBank/DDBJ whole genome shotgun (WGS) entry which is preliminary data.</text>
</comment>
<dbReference type="SUPFAM" id="SSF55315">
    <property type="entry name" value="L30e-like"/>
    <property type="match status" value="1"/>
</dbReference>
<reference evidence="5" key="1">
    <citation type="submission" date="2019-10" db="EMBL/GenBank/DDBJ databases">
        <authorList>
            <consortium name="Genoscope - CEA"/>
            <person name="William W."/>
        </authorList>
    </citation>
    <scope>NUCLEOTIDE SEQUENCE [LARGE SCALE GENOMIC DNA]</scope>
    <source>
        <strain evidence="5">BBR_PRJEB10992</strain>
    </source>
</reference>
<accession>A0A7Z9BP66</accession>
<name>A0A7Z9BP66_9CYAN</name>
<dbReference type="Pfam" id="PF00588">
    <property type="entry name" value="SpoU_methylase"/>
    <property type="match status" value="1"/>
</dbReference>